<dbReference type="PANTHER" id="PTHR43908:SF3">
    <property type="entry name" value="AT29763P-RELATED"/>
    <property type="match status" value="1"/>
</dbReference>
<evidence type="ECO:0000259" key="2">
    <source>
        <dbReference type="PROSITE" id="PS50076"/>
    </source>
</evidence>
<dbReference type="GO" id="GO:0005789">
    <property type="term" value="C:endoplasmic reticulum membrane"/>
    <property type="evidence" value="ECO:0007669"/>
    <property type="project" value="TreeGrafter"/>
</dbReference>
<comment type="caution">
    <text evidence="3">The sequence shown here is derived from an EMBL/GenBank/DDBJ whole genome shotgun (WGS) entry which is preliminary data.</text>
</comment>
<gene>
    <name evidence="3" type="ORF">AJ78_05963</name>
</gene>
<organism evidence="3 4">
    <name type="scientific">Emergomyces pasteurianus Ep9510</name>
    <dbReference type="NCBI Taxonomy" id="1447872"/>
    <lineage>
        <taxon>Eukaryota</taxon>
        <taxon>Fungi</taxon>
        <taxon>Dikarya</taxon>
        <taxon>Ascomycota</taxon>
        <taxon>Pezizomycotina</taxon>
        <taxon>Eurotiomycetes</taxon>
        <taxon>Eurotiomycetidae</taxon>
        <taxon>Onygenales</taxon>
        <taxon>Ajellomycetaceae</taxon>
        <taxon>Emergomyces</taxon>
    </lineage>
</organism>
<protein>
    <recommendedName>
        <fullName evidence="2">J domain-containing protein</fullName>
    </recommendedName>
</protein>
<dbReference type="CDD" id="cd06257">
    <property type="entry name" value="DnaJ"/>
    <property type="match status" value="1"/>
</dbReference>
<keyword evidence="1" id="KW-0175">Coiled coil</keyword>
<dbReference type="OrthoDB" id="442087at2759"/>
<dbReference type="Proteomes" id="UP000182235">
    <property type="component" value="Unassembled WGS sequence"/>
</dbReference>
<dbReference type="AlphaFoldDB" id="A0A1J9PC90"/>
<keyword evidence="4" id="KW-1185">Reference proteome</keyword>
<evidence type="ECO:0000256" key="1">
    <source>
        <dbReference type="SAM" id="Coils"/>
    </source>
</evidence>
<dbReference type="InterPro" id="IPR051100">
    <property type="entry name" value="DnaJ_subfamily_B/C"/>
</dbReference>
<dbReference type="PROSITE" id="PS50076">
    <property type="entry name" value="DNAJ_2"/>
    <property type="match status" value="1"/>
</dbReference>
<dbReference type="InterPro" id="IPR036869">
    <property type="entry name" value="J_dom_sf"/>
</dbReference>
<dbReference type="GO" id="GO:0071218">
    <property type="term" value="P:cellular response to misfolded protein"/>
    <property type="evidence" value="ECO:0007669"/>
    <property type="project" value="TreeGrafter"/>
</dbReference>
<dbReference type="Gene3D" id="1.10.287.110">
    <property type="entry name" value="DnaJ domain"/>
    <property type="match status" value="1"/>
</dbReference>
<reference evidence="3 4" key="1">
    <citation type="submission" date="2015-07" db="EMBL/GenBank/DDBJ databases">
        <title>Emmonsia species relationships and genome sequence.</title>
        <authorList>
            <consortium name="The Broad Institute Genomics Platform"/>
            <person name="Cuomo C.A."/>
            <person name="Munoz J.F."/>
            <person name="Imamovic A."/>
            <person name="Priest M.E."/>
            <person name="Young S."/>
            <person name="Clay O.K."/>
            <person name="McEwen J.G."/>
        </authorList>
    </citation>
    <scope>NUCLEOTIDE SEQUENCE [LARGE SCALE GENOMIC DNA]</scope>
    <source>
        <strain evidence="3 4">UAMH 9510</strain>
    </source>
</reference>
<sequence length="254" mass="29786">MSPVPNTEDYYMVVEVEHTATPELITRSYKRLALKLHPDRNAKPDATEAFQLLSRAYETLKGENKRRAYDAIYSSITQTPRRPTASTPQSEALSEAAQIATLQKSKQERAARWQIKKRAFDSSIFELRRDIWQLEQEISNLYSILAVEAAAEEARKNSWGTWLSSIYRKAKVSEEEKARKDRERQERRIEKDMKERRRELKKDNLVREESLLIKAQEEVDAADLVENRKIRVIQHRILAREKMEERRKGEGGEK</sequence>
<dbReference type="VEuPathDB" id="FungiDB:AJ78_05963"/>
<evidence type="ECO:0000313" key="3">
    <source>
        <dbReference type="EMBL" id="OJD13594.1"/>
    </source>
</evidence>
<proteinExistence type="predicted"/>
<dbReference type="PANTHER" id="PTHR43908">
    <property type="entry name" value="AT29763P-RELATED"/>
    <property type="match status" value="1"/>
</dbReference>
<accession>A0A1J9PC90</accession>
<dbReference type="SUPFAM" id="SSF46565">
    <property type="entry name" value="Chaperone J-domain"/>
    <property type="match status" value="1"/>
</dbReference>
<name>A0A1J9PC90_9EURO</name>
<dbReference type="PRINTS" id="PR00625">
    <property type="entry name" value="JDOMAIN"/>
</dbReference>
<dbReference type="EMBL" id="LGRN01000286">
    <property type="protein sequence ID" value="OJD13594.1"/>
    <property type="molecule type" value="Genomic_DNA"/>
</dbReference>
<dbReference type="Pfam" id="PF00226">
    <property type="entry name" value="DnaJ"/>
    <property type="match status" value="1"/>
</dbReference>
<feature type="coiled-coil region" evidence="1">
    <location>
        <begin position="175"/>
        <end position="202"/>
    </location>
</feature>
<feature type="domain" description="J" evidence="2">
    <location>
        <begin position="9"/>
        <end position="73"/>
    </location>
</feature>
<dbReference type="InterPro" id="IPR001623">
    <property type="entry name" value="DnaJ_domain"/>
</dbReference>
<dbReference type="STRING" id="1447872.A0A1J9PC90"/>
<dbReference type="GO" id="GO:0030544">
    <property type="term" value="F:Hsp70 protein binding"/>
    <property type="evidence" value="ECO:0007669"/>
    <property type="project" value="TreeGrafter"/>
</dbReference>
<evidence type="ECO:0000313" key="4">
    <source>
        <dbReference type="Proteomes" id="UP000182235"/>
    </source>
</evidence>
<dbReference type="SMART" id="SM00271">
    <property type="entry name" value="DnaJ"/>
    <property type="match status" value="1"/>
</dbReference>